<sequence>MFTPVTGIATVVGLVTVLVGVAWLREPERVHRLQVRYLGSTPRDQSTVRRGALPRGFALVVLGCLCLLFVVLSV</sequence>
<evidence type="ECO:0000256" key="1">
    <source>
        <dbReference type="SAM" id="Phobius"/>
    </source>
</evidence>
<dbReference type="EMBL" id="CP026309">
    <property type="protein sequence ID" value="AUV83772.1"/>
    <property type="molecule type" value="Genomic_DNA"/>
</dbReference>
<dbReference type="GeneID" id="35594571"/>
<gene>
    <name evidence="2" type="ORF">C2R22_20725</name>
</gene>
<evidence type="ECO:0000313" key="3">
    <source>
        <dbReference type="Proteomes" id="UP000236584"/>
    </source>
</evidence>
<organism evidence="2 3">
    <name type="scientific">Salinigranum rubrum</name>
    <dbReference type="NCBI Taxonomy" id="755307"/>
    <lineage>
        <taxon>Archaea</taxon>
        <taxon>Methanobacteriati</taxon>
        <taxon>Methanobacteriota</taxon>
        <taxon>Stenosarchaea group</taxon>
        <taxon>Halobacteria</taxon>
        <taxon>Halobacteriales</taxon>
        <taxon>Haloferacaceae</taxon>
        <taxon>Salinigranum</taxon>
    </lineage>
</organism>
<proteinExistence type="predicted"/>
<dbReference type="KEGG" id="srub:C2R22_20725"/>
<reference evidence="2 3" key="1">
    <citation type="submission" date="2018-01" db="EMBL/GenBank/DDBJ databases">
        <title>Complete genome sequence of Salinigranum rubrum GX10T, an extremely halophilic archaeon isolated from a marine solar saltern.</title>
        <authorList>
            <person name="Han S."/>
        </authorList>
    </citation>
    <scope>NUCLEOTIDE SEQUENCE [LARGE SCALE GENOMIC DNA]</scope>
    <source>
        <strain evidence="2 3">GX10</strain>
    </source>
</reference>
<keyword evidence="1" id="KW-0472">Membrane</keyword>
<evidence type="ECO:0000313" key="2">
    <source>
        <dbReference type="EMBL" id="AUV83772.1"/>
    </source>
</evidence>
<feature type="transmembrane region" description="Helical" evidence="1">
    <location>
        <begin position="52"/>
        <end position="72"/>
    </location>
</feature>
<keyword evidence="1" id="KW-0812">Transmembrane</keyword>
<feature type="transmembrane region" description="Helical" evidence="1">
    <location>
        <begin position="6"/>
        <end position="24"/>
    </location>
</feature>
<protein>
    <submittedName>
        <fullName evidence="2">Uncharacterized protein</fullName>
    </submittedName>
</protein>
<dbReference type="OrthoDB" id="382767at2157"/>
<dbReference type="Proteomes" id="UP000236584">
    <property type="component" value="Chromosome"/>
</dbReference>
<keyword evidence="3" id="KW-1185">Reference proteome</keyword>
<accession>A0A2I8VPC8</accession>
<dbReference type="RefSeq" id="WP_103427461.1">
    <property type="nucleotide sequence ID" value="NZ_CP026309.1"/>
</dbReference>
<keyword evidence="1" id="KW-1133">Transmembrane helix</keyword>
<name>A0A2I8VPC8_9EURY</name>
<dbReference type="AlphaFoldDB" id="A0A2I8VPC8"/>